<reference evidence="1 2" key="1">
    <citation type="submission" date="2015-10" db="EMBL/GenBank/DDBJ databases">
        <title>Chryseobacterium aquaticum genome.</title>
        <authorList>
            <person name="Newman J.D."/>
            <person name="Ferguson M.B."/>
            <person name="Miller J.R."/>
        </authorList>
    </citation>
    <scope>NUCLEOTIDE SEQUENCE [LARGE SCALE GENOMIC DNA]</scope>
    <source>
        <strain evidence="1 2">KCTC 12483</strain>
    </source>
</reference>
<dbReference type="STRING" id="452084.AR438_07165"/>
<keyword evidence="2" id="KW-1185">Reference proteome</keyword>
<organism evidence="1 2">
    <name type="scientific">Chryseobacterium aquaticum</name>
    <dbReference type="NCBI Taxonomy" id="452084"/>
    <lineage>
        <taxon>Bacteria</taxon>
        <taxon>Pseudomonadati</taxon>
        <taxon>Bacteroidota</taxon>
        <taxon>Flavobacteriia</taxon>
        <taxon>Flavobacteriales</taxon>
        <taxon>Weeksellaceae</taxon>
        <taxon>Chryseobacterium group</taxon>
        <taxon>Chryseobacterium</taxon>
    </lineage>
</organism>
<sequence length="267" mass="31528">MKKILLLILTFYIFSVKAQKSFYSEYQAGYTLDYKSSNLPNAKSERTTFILLMNDKESYFKSMNVHVGDSLKYYKKIKIMGDLEKDYKTLYNYDCEYPENIGTTAAKIYVTSPISEAYVSYEEPNNLNWKLVNEFKKIGNTNCQKAVATKYGRNWIAFFNPKIPLNFGPYKFNNLPGLIVELYDDKDDFHYKLYSFKKRKGVCPFANLYKNVKPAKKEKVYQWRKDSFVDTDFSEILDNADPETIRQLNRNSRKLYEQYNPIELKVN</sequence>
<evidence type="ECO:0000313" key="2">
    <source>
        <dbReference type="Proteomes" id="UP000051682"/>
    </source>
</evidence>
<gene>
    <name evidence="1" type="ORF">AR438_07165</name>
</gene>
<evidence type="ECO:0008006" key="3">
    <source>
        <dbReference type="Google" id="ProtNLM"/>
    </source>
</evidence>
<evidence type="ECO:0000313" key="1">
    <source>
        <dbReference type="EMBL" id="KQK25383.1"/>
    </source>
</evidence>
<dbReference type="Proteomes" id="UP000051682">
    <property type="component" value="Unassembled WGS sequence"/>
</dbReference>
<dbReference type="NCBIfam" id="TIGR01200">
    <property type="entry name" value="GLPGLI"/>
    <property type="match status" value="1"/>
</dbReference>
<dbReference type="OrthoDB" id="1440774at2"/>
<comment type="caution">
    <text evidence="1">The sequence shown here is derived from an EMBL/GenBank/DDBJ whole genome shotgun (WGS) entry which is preliminary data.</text>
</comment>
<name>A0A0Q3HRR5_9FLAO</name>
<proteinExistence type="predicted"/>
<dbReference type="EMBL" id="LLYZ01000005">
    <property type="protein sequence ID" value="KQK25383.1"/>
    <property type="molecule type" value="Genomic_DNA"/>
</dbReference>
<accession>A0A0Q3HRR5</accession>
<dbReference type="RefSeq" id="WP_056013659.1">
    <property type="nucleotide sequence ID" value="NZ_JAZDST010000010.1"/>
</dbReference>
<dbReference type="AlphaFoldDB" id="A0A0Q3HRR5"/>
<protein>
    <recommendedName>
        <fullName evidence="3">GLPGLI family protein</fullName>
    </recommendedName>
</protein>
<dbReference type="InterPro" id="IPR005901">
    <property type="entry name" value="GLPGLI"/>
</dbReference>